<dbReference type="InterPro" id="IPR049578">
    <property type="entry name" value="CAXIP1-like_GIY-YIG_dom"/>
</dbReference>
<dbReference type="Proteomes" id="UP001065613">
    <property type="component" value="Chromosome"/>
</dbReference>
<dbReference type="EMBL" id="CP073041">
    <property type="protein sequence ID" value="UXE60649.1"/>
    <property type="molecule type" value="Genomic_DNA"/>
</dbReference>
<evidence type="ECO:0000313" key="1">
    <source>
        <dbReference type="EMBL" id="UXE60649.1"/>
    </source>
</evidence>
<reference evidence="1" key="1">
    <citation type="submission" date="2021-04" db="EMBL/GenBank/DDBJ databases">
        <title>Genome sequence of Woronichinia naegeliana from Washington state freshwater lake bloom.</title>
        <authorList>
            <person name="Dreher T.W."/>
        </authorList>
    </citation>
    <scope>NUCLEOTIDE SEQUENCE</scope>
    <source>
        <strain evidence="1">WA131</strain>
    </source>
</reference>
<accession>A0A977KVE9</accession>
<proteinExistence type="predicted"/>
<organism evidence="1">
    <name type="scientific">Woronichinia naegeliana WA131</name>
    <dbReference type="NCBI Taxonomy" id="2824559"/>
    <lineage>
        <taxon>Bacteria</taxon>
        <taxon>Bacillati</taxon>
        <taxon>Cyanobacteriota</taxon>
        <taxon>Cyanophyceae</taxon>
        <taxon>Synechococcales</taxon>
        <taxon>Coelosphaeriaceae</taxon>
        <taxon>Woronichinia</taxon>
    </lineage>
</organism>
<dbReference type="AlphaFoldDB" id="A0A977KVE9"/>
<gene>
    <name evidence="1" type="ORF">KA717_34910</name>
</gene>
<name>A0A977KVE9_9CYAN</name>
<dbReference type="CDD" id="cd10450">
    <property type="entry name" value="GIY-YIG_AtGrxS16_like"/>
    <property type="match status" value="1"/>
</dbReference>
<sequence>MTTENQIPNLQGLNFIPYLTEDGNLDETWQGKIGVYAIFDQEKNLQLVAYSRDIYASLKQNLVRKPQYCYWLKVQTIEKPNRTMLENIRQQWLNENGSLLSGNGETEKAWTDPIDAKLTMTEDEKNTYLQTDELGQVKLLKTIARRVEAEILEQLKQRGVNIEIRFNPKLKEKGLLDLK</sequence>
<dbReference type="KEGG" id="wna:KA717_34910"/>
<protein>
    <submittedName>
        <fullName evidence="1">GIY-YIG nuclease family protein</fullName>
    </submittedName>
</protein>